<keyword evidence="2" id="KW-1185">Reference proteome</keyword>
<dbReference type="SUPFAM" id="SSF51161">
    <property type="entry name" value="Trimeric LpxA-like enzymes"/>
    <property type="match status" value="1"/>
</dbReference>
<dbReference type="PIRSF" id="PIRSF000441">
    <property type="entry name" value="CysE"/>
    <property type="match status" value="1"/>
</dbReference>
<organism evidence="1 2">
    <name type="scientific">Candidatus Omnitrophus magneticus</name>
    <dbReference type="NCBI Taxonomy" id="1609969"/>
    <lineage>
        <taxon>Bacteria</taxon>
        <taxon>Pseudomonadati</taxon>
        <taxon>Candidatus Omnitrophota</taxon>
        <taxon>Candidatus Omnitrophus</taxon>
    </lineage>
</organism>
<dbReference type="InterPro" id="IPR011004">
    <property type="entry name" value="Trimer_LpxA-like_sf"/>
</dbReference>
<evidence type="ECO:0000313" key="2">
    <source>
        <dbReference type="Proteomes" id="UP000033428"/>
    </source>
</evidence>
<dbReference type="PANTHER" id="PTHR42811">
    <property type="entry name" value="SERINE ACETYLTRANSFERASE"/>
    <property type="match status" value="1"/>
</dbReference>
<dbReference type="InterPro" id="IPR005881">
    <property type="entry name" value="Ser_O-AcTrfase"/>
</dbReference>
<accession>A0A0F0CJL8</accession>
<protein>
    <submittedName>
        <fullName evidence="1">Serine acetyltransferase</fullName>
    </submittedName>
</protein>
<dbReference type="PATRIC" id="fig|1609969.3.peg.2908"/>
<dbReference type="AlphaFoldDB" id="A0A0F0CJL8"/>
<name>A0A0F0CJL8_9BACT</name>
<dbReference type="Pfam" id="PF00132">
    <property type="entry name" value="Hexapep"/>
    <property type="match status" value="1"/>
</dbReference>
<dbReference type="Proteomes" id="UP000033428">
    <property type="component" value="Unassembled WGS sequence"/>
</dbReference>
<proteinExistence type="predicted"/>
<dbReference type="GO" id="GO:0009001">
    <property type="term" value="F:serine O-acetyltransferase activity"/>
    <property type="evidence" value="ECO:0007669"/>
    <property type="project" value="InterPro"/>
</dbReference>
<dbReference type="GO" id="GO:0005737">
    <property type="term" value="C:cytoplasm"/>
    <property type="evidence" value="ECO:0007669"/>
    <property type="project" value="InterPro"/>
</dbReference>
<gene>
    <name evidence="1" type="ORF">OMAG_002693</name>
</gene>
<dbReference type="EMBL" id="JYNY01000584">
    <property type="protein sequence ID" value="KJJ83427.1"/>
    <property type="molecule type" value="Genomic_DNA"/>
</dbReference>
<dbReference type="InterPro" id="IPR001451">
    <property type="entry name" value="Hexapep"/>
</dbReference>
<sequence length="132" mass="14081">MQFSGLNKYKLKYGFSIPVETAIGKGLYIGHFGSIAINPKAVIGENCNISPGNTIRQTNRGKKQGVPTIGNKVWIGTNAIIVGQITIGDNALIAPGAIVNFVVPEYDIVLGYPGKIVSYNGTEGYINRVLSI</sequence>
<evidence type="ECO:0000313" key="1">
    <source>
        <dbReference type="EMBL" id="KJJ83427.1"/>
    </source>
</evidence>
<reference evidence="1 2" key="1">
    <citation type="submission" date="2015-02" db="EMBL/GenBank/DDBJ databases">
        <title>Single-cell genomics of uncultivated deep-branching MTB reveals a conserved set of magnetosome genes.</title>
        <authorList>
            <person name="Kolinko S."/>
            <person name="Richter M."/>
            <person name="Glockner F.O."/>
            <person name="Brachmann A."/>
            <person name="Schuler D."/>
        </authorList>
    </citation>
    <scope>NUCLEOTIDE SEQUENCE [LARGE SCALE GENOMIC DNA]</scope>
    <source>
        <strain evidence="1">SKK-01</strain>
    </source>
</reference>
<keyword evidence="1" id="KW-0808">Transferase</keyword>
<comment type="caution">
    <text evidence="1">The sequence shown here is derived from an EMBL/GenBank/DDBJ whole genome shotgun (WGS) entry which is preliminary data.</text>
</comment>
<dbReference type="Gene3D" id="2.160.10.10">
    <property type="entry name" value="Hexapeptide repeat proteins"/>
    <property type="match status" value="1"/>
</dbReference>
<dbReference type="GO" id="GO:0006535">
    <property type="term" value="P:cysteine biosynthetic process from serine"/>
    <property type="evidence" value="ECO:0007669"/>
    <property type="project" value="InterPro"/>
</dbReference>